<keyword evidence="2" id="KW-0012">Acyltransferase</keyword>
<keyword evidence="5" id="KW-1185">Reference proteome</keyword>
<dbReference type="Proteomes" id="UP000050929">
    <property type="component" value="Unassembled WGS sequence"/>
</dbReference>
<dbReference type="STRING" id="1423811.FC72_GL001253"/>
<protein>
    <submittedName>
        <fullName evidence="4">Protease synthase and sporulation negative regulatory protein pai 1</fullName>
    </submittedName>
</protein>
<evidence type="ECO:0000259" key="3">
    <source>
        <dbReference type="PROSITE" id="PS51186"/>
    </source>
</evidence>
<dbReference type="PANTHER" id="PTHR42919:SF8">
    <property type="entry name" value="N-ALPHA-ACETYLTRANSFERASE 50"/>
    <property type="match status" value="1"/>
</dbReference>
<organism evidence="4 5">
    <name type="scientific">Companilactobacillus tucceti DSM 20183</name>
    <dbReference type="NCBI Taxonomy" id="1423811"/>
    <lineage>
        <taxon>Bacteria</taxon>
        <taxon>Bacillati</taxon>
        <taxon>Bacillota</taxon>
        <taxon>Bacilli</taxon>
        <taxon>Lactobacillales</taxon>
        <taxon>Lactobacillaceae</taxon>
        <taxon>Companilactobacillus</taxon>
    </lineage>
</organism>
<dbReference type="InterPro" id="IPR051556">
    <property type="entry name" value="N-term/lysine_N-AcTrnsfr"/>
</dbReference>
<reference evidence="4 5" key="1">
    <citation type="journal article" date="2015" name="Genome Announc.">
        <title>Expanding the biotechnology potential of lactobacilli through comparative genomics of 213 strains and associated genera.</title>
        <authorList>
            <person name="Sun Z."/>
            <person name="Harris H.M."/>
            <person name="McCann A."/>
            <person name="Guo C."/>
            <person name="Argimon S."/>
            <person name="Zhang W."/>
            <person name="Yang X."/>
            <person name="Jeffery I.B."/>
            <person name="Cooney J.C."/>
            <person name="Kagawa T.F."/>
            <person name="Liu W."/>
            <person name="Song Y."/>
            <person name="Salvetti E."/>
            <person name="Wrobel A."/>
            <person name="Rasinkangas P."/>
            <person name="Parkhill J."/>
            <person name="Rea M.C."/>
            <person name="O'Sullivan O."/>
            <person name="Ritari J."/>
            <person name="Douillard F.P."/>
            <person name="Paul Ross R."/>
            <person name="Yang R."/>
            <person name="Briner A.E."/>
            <person name="Felis G.E."/>
            <person name="de Vos W.M."/>
            <person name="Barrangou R."/>
            <person name="Klaenhammer T.R."/>
            <person name="Caufield P.W."/>
            <person name="Cui Y."/>
            <person name="Zhang H."/>
            <person name="O'Toole P.W."/>
        </authorList>
    </citation>
    <scope>NUCLEOTIDE SEQUENCE [LARGE SCALE GENOMIC DNA]</scope>
    <source>
        <strain evidence="4 5">DSM 20183</strain>
    </source>
</reference>
<sequence length="170" mass="19742">MENIIECKVSDVKELSEMSIKTFSETFAKDNTEKNMKEFLDGSYNVSALERELKDENSKFYFLIHDGDKAGYLKINLESNLVDLENILEIERIYLLKDYQNHGLGKSLMNYAQNMALDLHKDGICLGVWENNFKAQRFYARQGFKKVGAHDFNLGDSRQTDYTLLKKFAK</sequence>
<dbReference type="GO" id="GO:0008233">
    <property type="term" value="F:peptidase activity"/>
    <property type="evidence" value="ECO:0007669"/>
    <property type="project" value="UniProtKB-KW"/>
</dbReference>
<dbReference type="Gene3D" id="3.40.630.30">
    <property type="match status" value="1"/>
</dbReference>
<accession>A0A0R1J5D2</accession>
<dbReference type="GO" id="GO:0016747">
    <property type="term" value="F:acyltransferase activity, transferring groups other than amino-acyl groups"/>
    <property type="evidence" value="ECO:0007669"/>
    <property type="project" value="InterPro"/>
</dbReference>
<dbReference type="OrthoDB" id="7205533at2"/>
<evidence type="ECO:0000313" key="4">
    <source>
        <dbReference type="EMBL" id="KRK63649.1"/>
    </source>
</evidence>
<evidence type="ECO:0000313" key="5">
    <source>
        <dbReference type="Proteomes" id="UP000050929"/>
    </source>
</evidence>
<dbReference type="PATRIC" id="fig|1423811.3.peg.1274"/>
<dbReference type="EMBL" id="AZDG01000026">
    <property type="protein sequence ID" value="KRK63649.1"/>
    <property type="molecule type" value="Genomic_DNA"/>
</dbReference>
<dbReference type="RefSeq" id="WP_057767258.1">
    <property type="nucleotide sequence ID" value="NZ_AZDG01000026.1"/>
</dbReference>
<name>A0A0R1J5D2_9LACO</name>
<dbReference type="InterPro" id="IPR000182">
    <property type="entry name" value="GNAT_dom"/>
</dbReference>
<dbReference type="AlphaFoldDB" id="A0A0R1J5D2"/>
<keyword evidence="4" id="KW-0645">Protease</keyword>
<dbReference type="PANTHER" id="PTHR42919">
    <property type="entry name" value="N-ALPHA-ACETYLTRANSFERASE"/>
    <property type="match status" value="1"/>
</dbReference>
<dbReference type="InterPro" id="IPR016181">
    <property type="entry name" value="Acyl_CoA_acyltransferase"/>
</dbReference>
<comment type="caution">
    <text evidence="4">The sequence shown here is derived from an EMBL/GenBank/DDBJ whole genome shotgun (WGS) entry which is preliminary data.</text>
</comment>
<dbReference type="PROSITE" id="PS51186">
    <property type="entry name" value="GNAT"/>
    <property type="match status" value="1"/>
</dbReference>
<feature type="domain" description="N-acetyltransferase" evidence="3">
    <location>
        <begin position="10"/>
        <end position="169"/>
    </location>
</feature>
<keyword evidence="1" id="KW-0808">Transferase</keyword>
<dbReference type="SUPFAM" id="SSF55729">
    <property type="entry name" value="Acyl-CoA N-acyltransferases (Nat)"/>
    <property type="match status" value="1"/>
</dbReference>
<proteinExistence type="predicted"/>
<gene>
    <name evidence="4" type="ORF">FC72_GL001253</name>
</gene>
<evidence type="ECO:0000256" key="2">
    <source>
        <dbReference type="ARBA" id="ARBA00023315"/>
    </source>
</evidence>
<evidence type="ECO:0000256" key="1">
    <source>
        <dbReference type="ARBA" id="ARBA00022679"/>
    </source>
</evidence>
<dbReference type="GO" id="GO:0006508">
    <property type="term" value="P:proteolysis"/>
    <property type="evidence" value="ECO:0007669"/>
    <property type="project" value="UniProtKB-KW"/>
</dbReference>
<dbReference type="CDD" id="cd04301">
    <property type="entry name" value="NAT_SF"/>
    <property type="match status" value="1"/>
</dbReference>
<keyword evidence="4" id="KW-0378">Hydrolase</keyword>
<dbReference type="Pfam" id="PF00583">
    <property type="entry name" value="Acetyltransf_1"/>
    <property type="match status" value="1"/>
</dbReference>